<evidence type="ECO:0000313" key="3">
    <source>
        <dbReference type="Proteomes" id="UP000077315"/>
    </source>
</evidence>
<dbReference type="CDD" id="cd22744">
    <property type="entry name" value="OTU"/>
    <property type="match status" value="1"/>
</dbReference>
<sequence>MSCKEKWAGYLTNKLKHFDCVTTQHVESGHHALKRSISALQSLDSSFEQICSYLLQFEGDYQDRRLDEKLVTDARILADERLCGLVHLVSRMPLFTIRAELLEEVIIGEACYCRVKTMFGLPCHHTLPQNRALTLPDIPERWVLSSVLPFHNKEVEKLEREQQICNLMAKVNDLINNAGNLKDHLEVAFPLSSEVKAPERSKHVKRKTALLKDFVRHKHRHLLVQKNKSEIRKILKEGIIDVMKELLEKKPLKKTIKNIKKETQFAEKQEPLKEAEKYSSGIKRPNHLPDDYWYDIPSPKKQKKNVHDFALPDQIDQTAILLTFNPKSDGWCGFRVFAHLKEGGEDQFPLVKKKMLATMTTHSELYEQNFGMDIAEVTKVIAFGPDIDPAIDNQSILPITFLPLHNRKLLKRKLLPMVLHHVHGCHWTTIKVKPHVHRSWPEFPKNKSYLLPSTTITNSLTNSPYKVCAFISNLIKIFIHMALPAKVLDPPIGSTTTLGQANITTPQPSTTTSTTTNTRSYLNVATATPAPGQVPVILFSNLPTSTDRVWRESTSRHSVFFTPPTDSTLTSEFWTALRASVPTACTLGISFAHRQPLIHELHLTNSTICTKLCSKGFLVGGQTYFPSMGIAPGTKILRISLSQLPYLPSPLLEEAIKTALAAYGTVREVGLYLRVNFFDGTGSAYLERPPNPNATLAKLSYKIPYDGDLYFLGTWKQMGIHCNYCKTGHLQHACPRAPPTDASSSKRPRKVPTTHDSPDRSCKTTPGVSHRPLAKKSIPPRGTPTMAEGSQATTTTSSTNSSTPRRPSVPAVPTSPRQSANRFAALDGLTDNSRTGALFDPTLPLPQTHNTQYDPVFHPLHNAFLPSNYTSGSTKDEEEFHPSTFDGNDDQDSQNILTDDEMADGDHS</sequence>
<evidence type="ECO:0000313" key="2">
    <source>
        <dbReference type="EMBL" id="OAD67267.1"/>
    </source>
</evidence>
<dbReference type="Proteomes" id="UP000077315">
    <property type="component" value="Unassembled WGS sequence"/>
</dbReference>
<feature type="compositionally biased region" description="Low complexity" evidence="1">
    <location>
        <begin position="504"/>
        <end position="516"/>
    </location>
</feature>
<accession>A0A167K4I4</accession>
<protein>
    <submittedName>
        <fullName evidence="2">Uncharacterized protein</fullName>
    </submittedName>
</protein>
<reference evidence="3" key="1">
    <citation type="submission" date="2015-06" db="EMBL/GenBank/DDBJ databases">
        <title>Expansion of signal transduction pathways in fungi by whole-genome duplication.</title>
        <authorList>
            <consortium name="DOE Joint Genome Institute"/>
            <person name="Corrochano L.M."/>
            <person name="Kuo A."/>
            <person name="Marcet-Houben M."/>
            <person name="Polaino S."/>
            <person name="Salamov A."/>
            <person name="Villalobos J.M."/>
            <person name="Alvarez M.I."/>
            <person name="Avalos J."/>
            <person name="Benito E.P."/>
            <person name="Benoit I."/>
            <person name="Burger G."/>
            <person name="Camino L.P."/>
            <person name="Canovas D."/>
            <person name="Cerda-Olmedo E."/>
            <person name="Cheng J.-F."/>
            <person name="Dominguez A."/>
            <person name="Elias M."/>
            <person name="Eslava A.P."/>
            <person name="Glaser F."/>
            <person name="Grimwood J."/>
            <person name="Gutierrez G."/>
            <person name="Heitman J."/>
            <person name="Henrissat B."/>
            <person name="Iturriaga E.A."/>
            <person name="Lang B.F."/>
            <person name="Lavin J.L."/>
            <person name="Lee S."/>
            <person name="Li W."/>
            <person name="Lindquist E."/>
            <person name="Lopez-Garcia S."/>
            <person name="Luque E.M."/>
            <person name="Marcos A.T."/>
            <person name="Martin J."/>
            <person name="McCluskey K."/>
            <person name="Medina H.R."/>
            <person name="Miralles-Duran A."/>
            <person name="Miyazaki A."/>
            <person name="Munoz-Torres E."/>
            <person name="Oguiza J.A."/>
            <person name="Ohm R."/>
            <person name="Olmedo M."/>
            <person name="Orejas M."/>
            <person name="Ortiz-Castellanos L."/>
            <person name="Pisabarro A.G."/>
            <person name="Rodriguez-Romero J."/>
            <person name="Ruiz-Herrera J."/>
            <person name="Ruiz-Vazquez R."/>
            <person name="Sanz C."/>
            <person name="Schackwitz W."/>
            <person name="Schmutz J."/>
            <person name="Shahriari M."/>
            <person name="Shelest E."/>
            <person name="Silva-Franco F."/>
            <person name="Soanes D."/>
            <person name="Syed K."/>
            <person name="Tagua V.G."/>
            <person name="Talbot N.J."/>
            <person name="Thon M."/>
            <person name="De vries R.P."/>
            <person name="Wiebenga A."/>
            <person name="Yadav J.S."/>
            <person name="Braun E.L."/>
            <person name="Baker S."/>
            <person name="Garre V."/>
            <person name="Horwitz B."/>
            <person name="Torres-Martinez S."/>
            <person name="Idnurm A."/>
            <person name="Herrera-Estrella A."/>
            <person name="Gabaldon T."/>
            <person name="Grigoriev I.V."/>
        </authorList>
    </citation>
    <scope>NUCLEOTIDE SEQUENCE [LARGE SCALE GENOMIC DNA]</scope>
    <source>
        <strain evidence="3">NRRL 1555(-)</strain>
    </source>
</reference>
<dbReference type="OrthoDB" id="2379842at2759"/>
<feature type="region of interest" description="Disordered" evidence="1">
    <location>
        <begin position="868"/>
        <end position="908"/>
    </location>
</feature>
<dbReference type="VEuPathDB" id="FungiDB:PHYBLDRAFT_151520"/>
<gene>
    <name evidence="2" type="ORF">PHYBLDRAFT_151520</name>
</gene>
<dbReference type="AlphaFoldDB" id="A0A167K4I4"/>
<dbReference type="GeneID" id="28993603"/>
<feature type="region of interest" description="Disordered" evidence="1">
    <location>
        <begin position="497"/>
        <end position="516"/>
    </location>
</feature>
<dbReference type="RefSeq" id="XP_018285307.1">
    <property type="nucleotide sequence ID" value="XM_018432697.1"/>
</dbReference>
<feature type="region of interest" description="Disordered" evidence="1">
    <location>
        <begin position="733"/>
        <end position="819"/>
    </location>
</feature>
<organism evidence="2 3">
    <name type="scientific">Phycomyces blakesleeanus (strain ATCC 8743b / DSM 1359 / FGSC 10004 / NBRC 33097 / NRRL 1555)</name>
    <dbReference type="NCBI Taxonomy" id="763407"/>
    <lineage>
        <taxon>Eukaryota</taxon>
        <taxon>Fungi</taxon>
        <taxon>Fungi incertae sedis</taxon>
        <taxon>Mucoromycota</taxon>
        <taxon>Mucoromycotina</taxon>
        <taxon>Mucoromycetes</taxon>
        <taxon>Mucorales</taxon>
        <taxon>Phycomycetaceae</taxon>
        <taxon>Phycomyces</taxon>
    </lineage>
</organism>
<proteinExistence type="predicted"/>
<dbReference type="EMBL" id="KV441024">
    <property type="protein sequence ID" value="OAD67267.1"/>
    <property type="molecule type" value="Genomic_DNA"/>
</dbReference>
<feature type="compositionally biased region" description="Low complexity" evidence="1">
    <location>
        <begin position="793"/>
        <end position="803"/>
    </location>
</feature>
<feature type="compositionally biased region" description="Acidic residues" evidence="1">
    <location>
        <begin position="887"/>
        <end position="908"/>
    </location>
</feature>
<dbReference type="InParanoid" id="A0A167K4I4"/>
<dbReference type="STRING" id="763407.A0A167K4I4"/>
<evidence type="ECO:0000256" key="1">
    <source>
        <dbReference type="SAM" id="MobiDB-lite"/>
    </source>
</evidence>
<keyword evidence="3" id="KW-1185">Reference proteome</keyword>
<name>A0A167K4I4_PHYB8</name>